<keyword evidence="2" id="KW-0812">Transmembrane</keyword>
<dbReference type="EMBL" id="SWJE01000008">
    <property type="protein sequence ID" value="TKC87742.1"/>
    <property type="molecule type" value="Genomic_DNA"/>
</dbReference>
<feature type="transmembrane region" description="Helical" evidence="2">
    <location>
        <begin position="20"/>
        <end position="42"/>
    </location>
</feature>
<feature type="transmembrane region" description="Helical" evidence="2">
    <location>
        <begin position="82"/>
        <end position="101"/>
    </location>
</feature>
<comment type="caution">
    <text evidence="3">The sequence shown here is derived from an EMBL/GenBank/DDBJ whole genome shotgun (WGS) entry which is preliminary data.</text>
</comment>
<gene>
    <name evidence="3" type="ORF">FAZ69_15770</name>
</gene>
<dbReference type="Proteomes" id="UP000305539">
    <property type="component" value="Unassembled WGS sequence"/>
</dbReference>
<evidence type="ECO:0000313" key="4">
    <source>
        <dbReference type="Proteomes" id="UP000305539"/>
    </source>
</evidence>
<organism evidence="3 4">
    <name type="scientific">Trinickia terrae</name>
    <dbReference type="NCBI Taxonomy" id="2571161"/>
    <lineage>
        <taxon>Bacteria</taxon>
        <taxon>Pseudomonadati</taxon>
        <taxon>Pseudomonadota</taxon>
        <taxon>Betaproteobacteria</taxon>
        <taxon>Burkholderiales</taxon>
        <taxon>Burkholderiaceae</taxon>
        <taxon>Trinickia</taxon>
    </lineage>
</organism>
<keyword evidence="2" id="KW-1133">Transmembrane helix</keyword>
<name>A0A4U1I3G8_9BURK</name>
<proteinExistence type="predicted"/>
<feature type="transmembrane region" description="Helical" evidence="2">
    <location>
        <begin position="113"/>
        <end position="130"/>
    </location>
</feature>
<reference evidence="3 4" key="1">
    <citation type="submission" date="2019-04" db="EMBL/GenBank/DDBJ databases">
        <title>Trinickia sp. 7GSK02, isolated from subtropical forest soil.</title>
        <authorList>
            <person name="Gao Z.-H."/>
            <person name="Qiu L.-H."/>
        </authorList>
    </citation>
    <scope>NUCLEOTIDE SEQUENCE [LARGE SCALE GENOMIC DNA]</scope>
    <source>
        <strain evidence="3 4">7GSK02</strain>
    </source>
</reference>
<sequence>MKTRDNEHAGRTDVGTLAGLTIGVAGAPVLITALTLPIVAALPLLSSVPLLVPLLYAVAVLMGAVVSLTSMFGVWRRSRDAQLIAAGVGVCALLGVSDWMLRYNVISLEGWFLGAYTNAAMFGMFGILMYQRHVNAIEEVEQRNASLAQRLKAREAELELSRQQPREAERRQAIGDEH</sequence>
<evidence type="ECO:0000313" key="3">
    <source>
        <dbReference type="EMBL" id="TKC87742.1"/>
    </source>
</evidence>
<feature type="transmembrane region" description="Helical" evidence="2">
    <location>
        <begin position="54"/>
        <end position="75"/>
    </location>
</feature>
<evidence type="ECO:0000256" key="2">
    <source>
        <dbReference type="SAM" id="Phobius"/>
    </source>
</evidence>
<feature type="region of interest" description="Disordered" evidence="1">
    <location>
        <begin position="158"/>
        <end position="178"/>
    </location>
</feature>
<dbReference type="RefSeq" id="WP_136896006.1">
    <property type="nucleotide sequence ID" value="NZ_SWJE01000008.1"/>
</dbReference>
<evidence type="ECO:0000256" key="1">
    <source>
        <dbReference type="SAM" id="MobiDB-lite"/>
    </source>
</evidence>
<accession>A0A4U1I3G8</accession>
<dbReference type="OrthoDB" id="9147043at2"/>
<keyword evidence="2" id="KW-0472">Membrane</keyword>
<protein>
    <submittedName>
        <fullName evidence="3">Uncharacterized protein</fullName>
    </submittedName>
</protein>
<dbReference type="AlphaFoldDB" id="A0A4U1I3G8"/>
<keyword evidence="4" id="KW-1185">Reference proteome</keyword>